<evidence type="ECO:0000256" key="1">
    <source>
        <dbReference type="SAM" id="Phobius"/>
    </source>
</evidence>
<keyword evidence="1" id="KW-1133">Transmembrane helix</keyword>
<evidence type="ECO:0008006" key="4">
    <source>
        <dbReference type="Google" id="ProtNLM"/>
    </source>
</evidence>
<sequence>MKLVADPADIGIVTPKLRSAWKKMKAKQLETGSTTADEGPAPITYAAALRIPMVAQYAFAFGFFKLTNYVLFFLASYFLGKHFDPVSANLIASLYPWKSEELSAVALLVMLAIMGILVGVACFVLAIVEIVSC</sequence>
<keyword evidence="1" id="KW-0812">Transmembrane</keyword>
<accession>A0ABD3QI60</accession>
<comment type="caution">
    <text evidence="2">The sequence shown here is derived from an EMBL/GenBank/DDBJ whole genome shotgun (WGS) entry which is preliminary data.</text>
</comment>
<dbReference type="Proteomes" id="UP001530315">
    <property type="component" value="Unassembled WGS sequence"/>
</dbReference>
<keyword evidence="3" id="KW-1185">Reference proteome</keyword>
<organism evidence="2 3">
    <name type="scientific">Stephanodiscus triporus</name>
    <dbReference type="NCBI Taxonomy" id="2934178"/>
    <lineage>
        <taxon>Eukaryota</taxon>
        <taxon>Sar</taxon>
        <taxon>Stramenopiles</taxon>
        <taxon>Ochrophyta</taxon>
        <taxon>Bacillariophyta</taxon>
        <taxon>Coscinodiscophyceae</taxon>
        <taxon>Thalassiosirophycidae</taxon>
        <taxon>Stephanodiscales</taxon>
        <taxon>Stephanodiscaceae</taxon>
        <taxon>Stephanodiscus</taxon>
    </lineage>
</organism>
<feature type="transmembrane region" description="Helical" evidence="1">
    <location>
        <begin position="104"/>
        <end position="128"/>
    </location>
</feature>
<evidence type="ECO:0000313" key="2">
    <source>
        <dbReference type="EMBL" id="KAL3799206.1"/>
    </source>
</evidence>
<proteinExistence type="predicted"/>
<reference evidence="2 3" key="1">
    <citation type="submission" date="2024-10" db="EMBL/GenBank/DDBJ databases">
        <title>Updated reference genomes for cyclostephanoid diatoms.</title>
        <authorList>
            <person name="Roberts W.R."/>
            <person name="Alverson A.J."/>
        </authorList>
    </citation>
    <scope>NUCLEOTIDE SEQUENCE [LARGE SCALE GENOMIC DNA]</scope>
    <source>
        <strain evidence="2 3">AJA276-08</strain>
    </source>
</reference>
<gene>
    <name evidence="2" type="ORF">ACHAW5_000790</name>
</gene>
<protein>
    <recommendedName>
        <fullName evidence="4">PRA1 family protein</fullName>
    </recommendedName>
</protein>
<name>A0ABD3QI60_9STRA</name>
<evidence type="ECO:0000313" key="3">
    <source>
        <dbReference type="Proteomes" id="UP001530315"/>
    </source>
</evidence>
<dbReference type="AlphaFoldDB" id="A0ABD3QI60"/>
<keyword evidence="1" id="KW-0472">Membrane</keyword>
<feature type="transmembrane region" description="Helical" evidence="1">
    <location>
        <begin position="57"/>
        <end position="79"/>
    </location>
</feature>
<dbReference type="EMBL" id="JALLAZ020000265">
    <property type="protein sequence ID" value="KAL3799206.1"/>
    <property type="molecule type" value="Genomic_DNA"/>
</dbReference>